<name>A0A7N0UVR8_KALFE</name>
<evidence type="ECO:0000313" key="1">
    <source>
        <dbReference type="EnsemblPlants" id="Kaladp0091s0051.1.v1.1.CDS.1"/>
    </source>
</evidence>
<sequence>MKSNLLCLDLHISLVPTQYNVNVLTNHVKVVMPCREILICQASSNVKHDNGTMPLNVVTISKTTKLLLASSVPTVKPNLPAVYEEIHWMNFKSLIYLVKLSSQMALHEGSLPGSTITDNHQLEARVVDRLNKWWDPFERELQDLSNHYL</sequence>
<organism evidence="1 2">
    <name type="scientific">Kalanchoe fedtschenkoi</name>
    <name type="common">Lavender scallops</name>
    <name type="synonym">South American air plant</name>
    <dbReference type="NCBI Taxonomy" id="63787"/>
    <lineage>
        <taxon>Eukaryota</taxon>
        <taxon>Viridiplantae</taxon>
        <taxon>Streptophyta</taxon>
        <taxon>Embryophyta</taxon>
        <taxon>Tracheophyta</taxon>
        <taxon>Spermatophyta</taxon>
        <taxon>Magnoliopsida</taxon>
        <taxon>eudicotyledons</taxon>
        <taxon>Gunneridae</taxon>
        <taxon>Pentapetalae</taxon>
        <taxon>Saxifragales</taxon>
        <taxon>Crassulaceae</taxon>
        <taxon>Kalanchoe</taxon>
    </lineage>
</organism>
<keyword evidence="2" id="KW-1185">Reference proteome</keyword>
<dbReference type="Gramene" id="Kaladp0091s0051.1.v1.1">
    <property type="protein sequence ID" value="Kaladp0091s0051.1.v1.1.CDS.1"/>
    <property type="gene ID" value="Kaladp0091s0051.v1.1"/>
</dbReference>
<dbReference type="AlphaFoldDB" id="A0A7N0UVR8"/>
<proteinExistence type="predicted"/>
<protein>
    <submittedName>
        <fullName evidence="1">Uncharacterized protein</fullName>
    </submittedName>
</protein>
<dbReference type="Proteomes" id="UP000594263">
    <property type="component" value="Unplaced"/>
</dbReference>
<accession>A0A7N0UVR8</accession>
<evidence type="ECO:0000313" key="2">
    <source>
        <dbReference type="Proteomes" id="UP000594263"/>
    </source>
</evidence>
<dbReference type="EnsemblPlants" id="Kaladp0091s0051.1.v1.1">
    <property type="protein sequence ID" value="Kaladp0091s0051.1.v1.1.CDS.1"/>
    <property type="gene ID" value="Kaladp0091s0051.v1.1"/>
</dbReference>
<reference evidence="1" key="1">
    <citation type="submission" date="2021-01" db="UniProtKB">
        <authorList>
            <consortium name="EnsemblPlants"/>
        </authorList>
    </citation>
    <scope>IDENTIFICATION</scope>
</reference>